<dbReference type="EMBL" id="WPOM01000010">
    <property type="protein sequence ID" value="MVN32830.1"/>
    <property type="molecule type" value="Genomic_DNA"/>
</dbReference>
<name>A0A6N3EHA2_EGGLN</name>
<evidence type="ECO:0000313" key="3">
    <source>
        <dbReference type="Proteomes" id="UP000436429"/>
    </source>
</evidence>
<dbReference type="RefSeq" id="WP_086414770.1">
    <property type="nucleotide sequence ID" value="NZ_CACRTT010000023.1"/>
</dbReference>
<sequence>MSEAFLSPERGDIRAKREERIKPICSAVVDRIFDCAKVNEVFGGIMLNEKIVLRGGDRLDSHLIRLLAASSGFSQNGFTVHRDC</sequence>
<accession>A0A6N3EHA2</accession>
<reference evidence="1 3" key="1">
    <citation type="submission" date="2019-11" db="EMBL/GenBank/DDBJ databases">
        <title>Whole genome shotgun sequencing (WGS) data from Adlercreutzia equolifaciens ResAG-91, Eggerthella lenta MRI-F36, MRI-F37, MRI-F40, ResAG-49, ResAG-88, ResAG-121, ResAG-145, and Gordonibacter sp. ResAG-5, ResAG-26, ResAG-43, ResAG-50, ResAG-59.</title>
        <authorList>
            <person name="Stoll D.A."/>
            <person name="Danylec N."/>
            <person name="Franz C.M.A.P."/>
            <person name="Huch M."/>
        </authorList>
    </citation>
    <scope>NUCLEOTIDE SEQUENCE [LARGE SCALE GENOMIC DNA]</scope>
    <source>
        <strain evidence="1 3">ResAG-88</strain>
    </source>
</reference>
<gene>
    <name evidence="2" type="ORF">ELLFYP107_00340</name>
    <name evidence="1" type="ORF">GO726_06565</name>
</gene>
<proteinExistence type="predicted"/>
<protein>
    <submittedName>
        <fullName evidence="2">Uncharacterized protein</fullName>
    </submittedName>
</protein>
<dbReference type="Proteomes" id="UP000436429">
    <property type="component" value="Unassembled WGS sequence"/>
</dbReference>
<dbReference type="AlphaFoldDB" id="A0A6N3EHA2"/>
<dbReference type="EMBL" id="CACRTT010000023">
    <property type="protein sequence ID" value="VYU38101.1"/>
    <property type="molecule type" value="Genomic_DNA"/>
</dbReference>
<evidence type="ECO:0000313" key="2">
    <source>
        <dbReference type="EMBL" id="VYU38101.1"/>
    </source>
</evidence>
<organism evidence="2">
    <name type="scientific">Eggerthella lenta</name>
    <name type="common">Eubacterium lentum</name>
    <dbReference type="NCBI Taxonomy" id="84112"/>
    <lineage>
        <taxon>Bacteria</taxon>
        <taxon>Bacillati</taxon>
        <taxon>Actinomycetota</taxon>
        <taxon>Coriobacteriia</taxon>
        <taxon>Eggerthellales</taxon>
        <taxon>Eggerthellaceae</taxon>
        <taxon>Eggerthella</taxon>
    </lineage>
</organism>
<evidence type="ECO:0000313" key="1">
    <source>
        <dbReference type="EMBL" id="MVN32830.1"/>
    </source>
</evidence>
<reference evidence="2" key="2">
    <citation type="submission" date="2019-11" db="EMBL/GenBank/DDBJ databases">
        <authorList>
            <person name="Feng L."/>
        </authorList>
    </citation>
    <scope>NUCLEOTIDE SEQUENCE</scope>
    <source>
        <strain evidence="2">ElentaLFYP107</strain>
    </source>
</reference>